<dbReference type="AlphaFoldDB" id="A0A0C9XH35"/>
<dbReference type="OrthoDB" id="2596255at2759"/>
<evidence type="ECO:0000313" key="3">
    <source>
        <dbReference type="EMBL" id="KIJ96976.1"/>
    </source>
</evidence>
<reference evidence="4" key="2">
    <citation type="submission" date="2015-01" db="EMBL/GenBank/DDBJ databases">
        <title>Evolutionary Origins and Diversification of the Mycorrhizal Mutualists.</title>
        <authorList>
            <consortium name="DOE Joint Genome Institute"/>
            <consortium name="Mycorrhizal Genomics Consortium"/>
            <person name="Kohler A."/>
            <person name="Kuo A."/>
            <person name="Nagy L.G."/>
            <person name="Floudas D."/>
            <person name="Copeland A."/>
            <person name="Barry K.W."/>
            <person name="Cichocki N."/>
            <person name="Veneault-Fourrey C."/>
            <person name="LaButti K."/>
            <person name="Lindquist E.A."/>
            <person name="Lipzen A."/>
            <person name="Lundell T."/>
            <person name="Morin E."/>
            <person name="Murat C."/>
            <person name="Riley R."/>
            <person name="Ohm R."/>
            <person name="Sun H."/>
            <person name="Tunlid A."/>
            <person name="Henrissat B."/>
            <person name="Grigoriev I.V."/>
            <person name="Hibbett D.S."/>
            <person name="Martin F."/>
        </authorList>
    </citation>
    <scope>NUCLEOTIDE SEQUENCE [LARGE SCALE GENOMIC DNA]</scope>
    <source>
        <strain evidence="4">LaAM-08-1</strain>
    </source>
</reference>
<sequence length="550" mass="59804">MENDSDAPSSPQQPSQSTWHSITPWSPQLNLSVREITSVSATFILSSDLNGEFDNSLASIGFTAAADDDEDEDRAFSSSKPDFIRKGPSIITEALAKGLSVNVNATPWQRVFIRIDDKVDEAVIIIYGLVPGRQYDIDLAIVQAGKPSTLRQQVITEDDSDHDTADVHTDPDSVDHSTSSSDPPQSTPSTSPSRTIPGTPPPLTASAPQITLEDRLSQLRHALSLAEAERESLASSLKTARRDAQKTDAALRSEMDVLKRASEKNAAGEHRAKQKILALQEAVKRAQAATRETEEMVKELEGQLPELLKQKSAKEEEYAKVKAEGDLMRRERDCASEKEKKRLEAMRADLVGLNNKLERLTGKREKLEVGTIPDLEEQLKEVEREIEVERLSDQVDYSAYVIPRPRQQSLGASSGPGPISRPSPAHIHRPDGNHSPGSTGLGHWNISPRHHNPRSSSLQQHTLTILANPMQRRSSLKSTTTPTTPTSPSPAATSVAITSTLSSRAAAFEPGRPLKGTTTATASGFSIPIQRPGTARSNSISSKTPRAGIH</sequence>
<feature type="compositionally biased region" description="Low complexity" evidence="2">
    <location>
        <begin position="411"/>
        <end position="424"/>
    </location>
</feature>
<feature type="compositionally biased region" description="Low complexity" evidence="2">
    <location>
        <begin position="476"/>
        <end position="494"/>
    </location>
</feature>
<protein>
    <submittedName>
        <fullName evidence="3">Uncharacterized protein</fullName>
    </submittedName>
</protein>
<feature type="coiled-coil region" evidence="1">
    <location>
        <begin position="269"/>
        <end position="392"/>
    </location>
</feature>
<feature type="region of interest" description="Disordered" evidence="2">
    <location>
        <begin position="471"/>
        <end position="494"/>
    </location>
</feature>
<name>A0A0C9XH35_9AGAR</name>
<feature type="region of interest" description="Disordered" evidence="2">
    <location>
        <begin position="157"/>
        <end position="206"/>
    </location>
</feature>
<feature type="compositionally biased region" description="Basic and acidic residues" evidence="2">
    <location>
        <begin position="162"/>
        <end position="175"/>
    </location>
</feature>
<evidence type="ECO:0000313" key="4">
    <source>
        <dbReference type="Proteomes" id="UP000054477"/>
    </source>
</evidence>
<dbReference type="Proteomes" id="UP000054477">
    <property type="component" value="Unassembled WGS sequence"/>
</dbReference>
<dbReference type="HOGENOM" id="CLU_027203_0_0_1"/>
<organism evidence="3 4">
    <name type="scientific">Laccaria amethystina LaAM-08-1</name>
    <dbReference type="NCBI Taxonomy" id="1095629"/>
    <lineage>
        <taxon>Eukaryota</taxon>
        <taxon>Fungi</taxon>
        <taxon>Dikarya</taxon>
        <taxon>Basidiomycota</taxon>
        <taxon>Agaricomycotina</taxon>
        <taxon>Agaricomycetes</taxon>
        <taxon>Agaricomycetidae</taxon>
        <taxon>Agaricales</taxon>
        <taxon>Agaricineae</taxon>
        <taxon>Hydnangiaceae</taxon>
        <taxon>Laccaria</taxon>
    </lineage>
</organism>
<dbReference type="EMBL" id="KN838705">
    <property type="protein sequence ID" value="KIJ96976.1"/>
    <property type="molecule type" value="Genomic_DNA"/>
</dbReference>
<feature type="compositionally biased region" description="Low complexity" evidence="2">
    <location>
        <begin position="177"/>
        <end position="197"/>
    </location>
</feature>
<accession>A0A0C9XH35</accession>
<feature type="compositionally biased region" description="Polar residues" evidence="2">
    <location>
        <begin position="535"/>
        <end position="544"/>
    </location>
</feature>
<feature type="region of interest" description="Disordered" evidence="2">
    <location>
        <begin position="506"/>
        <end position="550"/>
    </location>
</feature>
<dbReference type="STRING" id="1095629.A0A0C9XH35"/>
<keyword evidence="1" id="KW-0175">Coiled coil</keyword>
<feature type="compositionally biased region" description="Low complexity" evidence="2">
    <location>
        <begin position="8"/>
        <end position="17"/>
    </location>
</feature>
<gene>
    <name evidence="3" type="ORF">K443DRAFT_681877</name>
</gene>
<evidence type="ECO:0000256" key="2">
    <source>
        <dbReference type="SAM" id="MobiDB-lite"/>
    </source>
</evidence>
<proteinExistence type="predicted"/>
<feature type="region of interest" description="Disordered" evidence="2">
    <location>
        <begin position="399"/>
        <end position="459"/>
    </location>
</feature>
<keyword evidence="4" id="KW-1185">Reference proteome</keyword>
<feature type="region of interest" description="Disordered" evidence="2">
    <location>
        <begin position="1"/>
        <end position="22"/>
    </location>
</feature>
<reference evidence="3 4" key="1">
    <citation type="submission" date="2014-04" db="EMBL/GenBank/DDBJ databases">
        <authorList>
            <consortium name="DOE Joint Genome Institute"/>
            <person name="Kuo A."/>
            <person name="Kohler A."/>
            <person name="Nagy L.G."/>
            <person name="Floudas D."/>
            <person name="Copeland A."/>
            <person name="Barry K.W."/>
            <person name="Cichocki N."/>
            <person name="Veneault-Fourrey C."/>
            <person name="LaButti K."/>
            <person name="Lindquist E.A."/>
            <person name="Lipzen A."/>
            <person name="Lundell T."/>
            <person name="Morin E."/>
            <person name="Murat C."/>
            <person name="Sun H."/>
            <person name="Tunlid A."/>
            <person name="Henrissat B."/>
            <person name="Grigoriev I.V."/>
            <person name="Hibbett D.S."/>
            <person name="Martin F."/>
            <person name="Nordberg H.P."/>
            <person name="Cantor M.N."/>
            <person name="Hua S.X."/>
        </authorList>
    </citation>
    <scope>NUCLEOTIDE SEQUENCE [LARGE SCALE GENOMIC DNA]</scope>
    <source>
        <strain evidence="3 4">LaAM-08-1</strain>
    </source>
</reference>
<evidence type="ECO:0000256" key="1">
    <source>
        <dbReference type="SAM" id="Coils"/>
    </source>
</evidence>